<dbReference type="InterPro" id="IPR037460">
    <property type="entry name" value="SEST-like"/>
</dbReference>
<comment type="caution">
    <text evidence="3">The sequence shown here is derived from an EMBL/GenBank/DDBJ whole genome shotgun (WGS) entry which is preliminary data.</text>
</comment>
<dbReference type="EMBL" id="JBANMG010000005">
    <property type="protein sequence ID" value="KAK6952962.1"/>
    <property type="molecule type" value="Genomic_DNA"/>
</dbReference>
<dbReference type="PANTHER" id="PTHR37981:SF1">
    <property type="entry name" value="SGNH HYDROLASE-TYPE ESTERASE DOMAIN-CONTAINING PROTEIN"/>
    <property type="match status" value="1"/>
</dbReference>
<reference evidence="3 4" key="1">
    <citation type="journal article" date="2024" name="Front Chem Biol">
        <title>Unveiling the potential of Daldinia eschscholtzii MFLUCC 19-0629 through bioactivity and bioinformatics studies for enhanced sustainable agriculture production.</title>
        <authorList>
            <person name="Brooks S."/>
            <person name="Weaver J.A."/>
            <person name="Klomchit A."/>
            <person name="Alharthi S.A."/>
            <person name="Onlamun T."/>
            <person name="Nurani R."/>
            <person name="Vong T.K."/>
            <person name="Alberti F."/>
            <person name="Greco C."/>
        </authorList>
    </citation>
    <scope>NUCLEOTIDE SEQUENCE [LARGE SCALE GENOMIC DNA]</scope>
    <source>
        <strain evidence="3">MFLUCC 19-0629</strain>
    </source>
</reference>
<evidence type="ECO:0000259" key="2">
    <source>
        <dbReference type="Pfam" id="PF13472"/>
    </source>
</evidence>
<feature type="chain" id="PRO_5043579117" description="SGNH hydrolase-type esterase domain-containing protein" evidence="1">
    <location>
        <begin position="25"/>
        <end position="433"/>
    </location>
</feature>
<dbReference type="Proteomes" id="UP001369815">
    <property type="component" value="Unassembled WGS sequence"/>
</dbReference>
<feature type="signal peptide" evidence="1">
    <location>
        <begin position="1"/>
        <end position="24"/>
    </location>
</feature>
<organism evidence="3 4">
    <name type="scientific">Daldinia eschscholtzii</name>
    <dbReference type="NCBI Taxonomy" id="292717"/>
    <lineage>
        <taxon>Eukaryota</taxon>
        <taxon>Fungi</taxon>
        <taxon>Dikarya</taxon>
        <taxon>Ascomycota</taxon>
        <taxon>Pezizomycotina</taxon>
        <taxon>Sordariomycetes</taxon>
        <taxon>Xylariomycetidae</taxon>
        <taxon>Xylariales</taxon>
        <taxon>Hypoxylaceae</taxon>
        <taxon>Daldinia</taxon>
    </lineage>
</organism>
<name>A0AAX6MLA8_9PEZI</name>
<protein>
    <recommendedName>
        <fullName evidence="2">SGNH hydrolase-type esterase domain-containing protein</fullName>
    </recommendedName>
</protein>
<dbReference type="GO" id="GO:0006629">
    <property type="term" value="P:lipid metabolic process"/>
    <property type="evidence" value="ECO:0007669"/>
    <property type="project" value="TreeGrafter"/>
</dbReference>
<dbReference type="AlphaFoldDB" id="A0AAX6MLA8"/>
<sequence length="433" mass="48192">MKPSFAMRLAAVLTSIVSSRVVSGRTLQQHPLITPGDQYVIGNGVSGYHRRPPSHIPLASSKGISPVTGFIALGDSYSAGIGTGVDGTEDDCRRGLGAHSVLIASDLLAGQGGRNSTTFQFLSCTGATTQEVLSSQDGSHESQIDAVNTSLSADFALLSIGGNDLGFFDVMNACVFRFYNFYSGTCETALKNSRDQISSDEFTRRLEIIIIEILDRVHWEKKEYFTITVTGYARFFNDVTDDCDEMSFGVWWNGPKLKKDLRIQMNEMVLEVNAKIRETVKTINSHFIKDKVIFIDYDRGFDGHRFCEEGVKEPDYDLNDTWFFLVGGPDNARNGTRSNHVSDVQTLPPTSALVDPSSCLEPAQASRDWGRLALCYMAMAKHRDPSLRLARGDLVAENSMWYVPTYYGKTFHPRSLGHEAIRNKIYEVWQTLE</sequence>
<evidence type="ECO:0000313" key="4">
    <source>
        <dbReference type="Proteomes" id="UP001369815"/>
    </source>
</evidence>
<dbReference type="InterPro" id="IPR036514">
    <property type="entry name" value="SGNH_hydro_sf"/>
</dbReference>
<dbReference type="SUPFAM" id="SSF52266">
    <property type="entry name" value="SGNH hydrolase"/>
    <property type="match status" value="1"/>
</dbReference>
<dbReference type="GO" id="GO:0016788">
    <property type="term" value="F:hydrolase activity, acting on ester bonds"/>
    <property type="evidence" value="ECO:0007669"/>
    <property type="project" value="InterPro"/>
</dbReference>
<feature type="domain" description="SGNH hydrolase-type esterase" evidence="2">
    <location>
        <begin position="72"/>
        <end position="288"/>
    </location>
</feature>
<keyword evidence="1" id="KW-0732">Signal</keyword>
<dbReference type="InterPro" id="IPR013830">
    <property type="entry name" value="SGNH_hydro"/>
</dbReference>
<evidence type="ECO:0000256" key="1">
    <source>
        <dbReference type="SAM" id="SignalP"/>
    </source>
</evidence>
<dbReference type="PANTHER" id="PTHR37981">
    <property type="entry name" value="LIPASE 2"/>
    <property type="match status" value="1"/>
</dbReference>
<proteinExistence type="predicted"/>
<accession>A0AAX6MLA8</accession>
<evidence type="ECO:0000313" key="3">
    <source>
        <dbReference type="EMBL" id="KAK6952962.1"/>
    </source>
</evidence>
<dbReference type="CDD" id="cd01823">
    <property type="entry name" value="SEST_like"/>
    <property type="match status" value="1"/>
</dbReference>
<keyword evidence="4" id="KW-1185">Reference proteome</keyword>
<gene>
    <name evidence="3" type="ORF">Daesc_005259</name>
</gene>
<dbReference type="Gene3D" id="3.40.50.1110">
    <property type="entry name" value="SGNH hydrolase"/>
    <property type="match status" value="1"/>
</dbReference>
<dbReference type="Pfam" id="PF13472">
    <property type="entry name" value="Lipase_GDSL_2"/>
    <property type="match status" value="1"/>
</dbReference>